<evidence type="ECO:0000256" key="2">
    <source>
        <dbReference type="ARBA" id="ARBA00022692"/>
    </source>
</evidence>
<evidence type="ECO:0000256" key="1">
    <source>
        <dbReference type="ARBA" id="ARBA00004370"/>
    </source>
</evidence>
<dbReference type="PANTHER" id="PTHR12815:SF47">
    <property type="entry name" value="TRANSLOCATION AND ASSEMBLY MODULE SUBUNIT TAMA"/>
    <property type="match status" value="1"/>
</dbReference>
<keyword evidence="3" id="KW-0732">Signal</keyword>
<dbReference type="Pfam" id="PF01103">
    <property type="entry name" value="Omp85"/>
    <property type="match status" value="1"/>
</dbReference>
<comment type="subcellular location">
    <subcellularLocation>
        <location evidence="1">Membrane</location>
    </subcellularLocation>
</comment>
<accession>A0A2S7ILQ6</accession>
<keyword evidence="4" id="KW-0472">Membrane</keyword>
<comment type="caution">
    <text evidence="7">The sequence shown here is derived from an EMBL/GenBank/DDBJ whole genome shotgun (WGS) entry which is preliminary data.</text>
</comment>
<dbReference type="InterPro" id="IPR000184">
    <property type="entry name" value="Bac_surfAg_D15"/>
</dbReference>
<organism evidence="7 8">
    <name type="scientific">Siphonobacter curvatus</name>
    <dbReference type="NCBI Taxonomy" id="2094562"/>
    <lineage>
        <taxon>Bacteria</taxon>
        <taxon>Pseudomonadati</taxon>
        <taxon>Bacteroidota</taxon>
        <taxon>Cytophagia</taxon>
        <taxon>Cytophagales</taxon>
        <taxon>Cytophagaceae</taxon>
        <taxon>Siphonobacter</taxon>
    </lineage>
</organism>
<dbReference type="PANTHER" id="PTHR12815">
    <property type="entry name" value="SORTING AND ASSEMBLY MACHINERY SAMM50 PROTEIN FAMILY MEMBER"/>
    <property type="match status" value="1"/>
</dbReference>
<dbReference type="Gene3D" id="2.40.160.50">
    <property type="entry name" value="membrane protein fhac: a member of the omp85/tpsb transporter family"/>
    <property type="match status" value="1"/>
</dbReference>
<protein>
    <recommendedName>
        <fullName evidence="6">Bacterial surface antigen (D15) domain-containing protein</fullName>
    </recommendedName>
</protein>
<dbReference type="Gene3D" id="3.10.20.310">
    <property type="entry name" value="membrane protein fhac"/>
    <property type="match status" value="1"/>
</dbReference>
<reference evidence="8" key="1">
    <citation type="submission" date="2018-02" db="EMBL/GenBank/DDBJ databases">
        <title>Genome sequencing of Solimonas sp. HR-BB.</title>
        <authorList>
            <person name="Lee Y."/>
            <person name="Jeon C.O."/>
        </authorList>
    </citation>
    <scope>NUCLEOTIDE SEQUENCE [LARGE SCALE GENOMIC DNA]</scope>
    <source>
        <strain evidence="8">HR-U</strain>
    </source>
</reference>
<gene>
    <name evidence="7" type="ORF">C5O19_02820</name>
</gene>
<dbReference type="OrthoDB" id="9814535at2"/>
<name>A0A2S7ILQ6_9BACT</name>
<dbReference type="InterPro" id="IPR039910">
    <property type="entry name" value="D15-like"/>
</dbReference>
<evidence type="ECO:0000259" key="6">
    <source>
        <dbReference type="Pfam" id="PF01103"/>
    </source>
</evidence>
<feature type="domain" description="Bacterial surface antigen (D15)" evidence="6">
    <location>
        <begin position="539"/>
        <end position="708"/>
    </location>
</feature>
<keyword evidence="2" id="KW-0812">Transmembrane</keyword>
<sequence length="735" mass="83509">MLPFEGVSKSDRKALQGELSSLARPKPNSQIFGFPYRVWLYYVIGEPKKDSSFRATLRRKLGQEPVFANSRSVVTNANIWKAFLQNEGYFHSEVAGKLEEKGYKAKGIYQVRVHRRYTLDSVRFITDTAWVGKDFKLSQEKTLLKPPVPYRLDNLKLERERISQEMKRKGYYYFSPEYVAILGDTNTNNYKAKLYLALKPEMPEAAARQYYIRNVYIYPNYTLNNAVQDTNRREAFRTTAGFQVVDSSRTYDERLFHNVIGFKPGRRYNSRVQDITLSRLINLGTFKFVRNRFAPDTQGDSTVLDVHYYLTPYPKKSLRAEIAGTSKSNSLAGSQLTLSWRNRNFFKRAELLTINATGGIEAQLGAGGQGVSNFSYGLNATLTFPRLVSPIAIDYDRRQVLPKTNLTLGYQAIVRRQFYRLNSFTGSFGYAFRGSSKVEHTLIPLSLTYVYVPTNSLGDLYYEAITDPTLAAQYIAIVQNQQLIPSSLYTLHFNSSPQSQARYSQQLIFNFEPAGNLAGLLFKDGNGDGQKKVFDVAFSQYVRADMDTRHYLRLTSSTTWASRVFAGAGIPYGNSSSLPFVKQYFVGGSTSIRAFRPRGIGPGRYLRPAGRTILLQDGGGDIKLEANTELRTKFNKFLQGALFVDAGNVWTYKDPTLYGETAVFSKDFLKEVAIGAGIGLRLDVTYFVLRFDLATPLRNPALAENERWVLDKINFRDRDWRKDNLILNIAVGYPF</sequence>
<evidence type="ECO:0000256" key="4">
    <source>
        <dbReference type="ARBA" id="ARBA00023136"/>
    </source>
</evidence>
<proteinExistence type="predicted"/>
<evidence type="ECO:0000313" key="8">
    <source>
        <dbReference type="Proteomes" id="UP000239590"/>
    </source>
</evidence>
<dbReference type="AlphaFoldDB" id="A0A2S7ILQ6"/>
<dbReference type="GO" id="GO:0019867">
    <property type="term" value="C:outer membrane"/>
    <property type="evidence" value="ECO:0007669"/>
    <property type="project" value="InterPro"/>
</dbReference>
<keyword evidence="8" id="KW-1185">Reference proteome</keyword>
<evidence type="ECO:0000313" key="7">
    <source>
        <dbReference type="EMBL" id="PQA58615.1"/>
    </source>
</evidence>
<dbReference type="Proteomes" id="UP000239590">
    <property type="component" value="Unassembled WGS sequence"/>
</dbReference>
<evidence type="ECO:0000256" key="5">
    <source>
        <dbReference type="ARBA" id="ARBA00023237"/>
    </source>
</evidence>
<evidence type="ECO:0000256" key="3">
    <source>
        <dbReference type="ARBA" id="ARBA00022729"/>
    </source>
</evidence>
<dbReference type="RefSeq" id="WP_104709817.1">
    <property type="nucleotide sequence ID" value="NZ_PTRA01000001.1"/>
</dbReference>
<dbReference type="EMBL" id="PTRA01000001">
    <property type="protein sequence ID" value="PQA58615.1"/>
    <property type="molecule type" value="Genomic_DNA"/>
</dbReference>
<keyword evidence="5" id="KW-0998">Cell outer membrane</keyword>